<sequence length="270" mass="31804">MTGIQNKVVFLIPTYNSTQLQQNSTCVRCVKSIRQFYQNTDIILINDSSQNILSDSNIENYFNDNNLKVIHPPVNGSACSYAMNYLLESKYEYGIVLHDSTQLINSFGDLNAINYDVKFLWHFTTHLRWENMKAPIELNKFGIYNHMHELMHFYKNLTDSDFKRDFEKFYHKKSEWVGCFGNMLVISKSFLKLLEEKTKILSLTNYVKTRRDRMCMESIFAMAIFYSKKFDMTNPDSFSLQGNFSTLRIRQCNENTGPIGKYIQKFSFKR</sequence>
<dbReference type="InterPro" id="IPR001173">
    <property type="entry name" value="Glyco_trans_2-like"/>
</dbReference>
<dbReference type="CDD" id="cd00761">
    <property type="entry name" value="Glyco_tranf_GTA_type"/>
    <property type="match status" value="1"/>
</dbReference>
<organism evidence="2 3">
    <name type="scientific">Cotonvirus japonicus</name>
    <dbReference type="NCBI Taxonomy" id="2811091"/>
    <lineage>
        <taxon>Viruses</taxon>
        <taxon>Varidnaviria</taxon>
        <taxon>Bamfordvirae</taxon>
        <taxon>Nucleocytoviricota</taxon>
        <taxon>Megaviricetes</taxon>
        <taxon>Imitervirales</taxon>
        <taxon>Mimiviridae</taxon>
        <taxon>Megamimivirinae</taxon>
        <taxon>Cotonvirus</taxon>
        <taxon>Cotonvirus japonicum</taxon>
    </lineage>
</organism>
<reference evidence="2 3" key="1">
    <citation type="submission" date="2021-02" db="EMBL/GenBank/DDBJ databases">
        <title>Cotonvirus japonicus, which uses Golgi apparatus of host cells for its virion factory, phylogenetically links tailed tupanvirus and icosahedral mimivirus.</title>
        <authorList>
            <person name="Takahashi H."/>
            <person name="Fukaya S."/>
            <person name="Song C."/>
            <person name="Murata K."/>
            <person name="Takemura M."/>
        </authorList>
    </citation>
    <scope>NUCLEOTIDE SEQUENCE [LARGE SCALE GENOMIC DNA]</scope>
</reference>
<dbReference type="GeneID" id="80558791"/>
<dbReference type="SUPFAM" id="SSF53448">
    <property type="entry name" value="Nucleotide-diphospho-sugar transferases"/>
    <property type="match status" value="1"/>
</dbReference>
<dbReference type="RefSeq" id="YP_010842194.1">
    <property type="nucleotide sequence ID" value="NC_079139.1"/>
</dbReference>
<dbReference type="EMBL" id="AP024483">
    <property type="protein sequence ID" value="BCS83586.1"/>
    <property type="molecule type" value="Genomic_DNA"/>
</dbReference>
<accession>A0ABM7NU06</accession>
<evidence type="ECO:0000313" key="3">
    <source>
        <dbReference type="Proteomes" id="UP001321479"/>
    </source>
</evidence>
<dbReference type="Pfam" id="PF00535">
    <property type="entry name" value="Glycos_transf_2"/>
    <property type="match status" value="1"/>
</dbReference>
<dbReference type="Proteomes" id="UP001321479">
    <property type="component" value="Segment"/>
</dbReference>
<name>A0ABM7NU06_9VIRU</name>
<proteinExistence type="predicted"/>
<dbReference type="InterPro" id="IPR029044">
    <property type="entry name" value="Nucleotide-diphossugar_trans"/>
</dbReference>
<feature type="domain" description="Glycosyltransferase 2-like" evidence="1">
    <location>
        <begin position="11"/>
        <end position="87"/>
    </location>
</feature>
<dbReference type="Gene3D" id="3.90.550.10">
    <property type="entry name" value="Spore Coat Polysaccharide Biosynthesis Protein SpsA, Chain A"/>
    <property type="match status" value="1"/>
</dbReference>
<protein>
    <recommendedName>
        <fullName evidence="1">Glycosyltransferase 2-like domain-containing protein</fullName>
    </recommendedName>
</protein>
<keyword evidence="3" id="KW-1185">Reference proteome</keyword>
<evidence type="ECO:0000259" key="1">
    <source>
        <dbReference type="Pfam" id="PF00535"/>
    </source>
</evidence>
<evidence type="ECO:0000313" key="2">
    <source>
        <dbReference type="EMBL" id="BCS83586.1"/>
    </source>
</evidence>